<organism evidence="1 2">
    <name type="scientific">Phytophthora fragariae</name>
    <dbReference type="NCBI Taxonomy" id="53985"/>
    <lineage>
        <taxon>Eukaryota</taxon>
        <taxon>Sar</taxon>
        <taxon>Stramenopiles</taxon>
        <taxon>Oomycota</taxon>
        <taxon>Peronosporomycetes</taxon>
        <taxon>Peronosporales</taxon>
        <taxon>Peronosporaceae</taxon>
        <taxon>Phytophthora</taxon>
    </lineage>
</organism>
<sequence length="198" mass="22176">MDAATLLFTRITQHFKAGDGINPDYLLQEFVARRLKSGETVTAYVDNVARKVTLLHQPNGEFTEWQHASLLLSNCVEVYQGLARELCHWINNHDRRSFAVADAVQRLRAVEHLHGQTRQSSQTLKASQVSSTKGNDKCKAHLASAVSNSAIGARTSQTRSRRRTALIGHWYSECTTNIGKLLQPELAATDKTQKQHQK</sequence>
<dbReference type="AlphaFoldDB" id="A0A6A4AM64"/>
<evidence type="ECO:0000313" key="1">
    <source>
        <dbReference type="EMBL" id="KAE9257600.1"/>
    </source>
</evidence>
<proteinExistence type="predicted"/>
<comment type="caution">
    <text evidence="1">The sequence shown here is derived from an EMBL/GenBank/DDBJ whole genome shotgun (WGS) entry which is preliminary data.</text>
</comment>
<gene>
    <name evidence="1" type="ORF">PF002_g886</name>
</gene>
<dbReference type="Proteomes" id="UP000440367">
    <property type="component" value="Unassembled WGS sequence"/>
</dbReference>
<accession>A0A6A4AM64</accession>
<evidence type="ECO:0000313" key="2">
    <source>
        <dbReference type="Proteomes" id="UP000440367"/>
    </source>
</evidence>
<protein>
    <submittedName>
        <fullName evidence="1">Uncharacterized protein</fullName>
    </submittedName>
</protein>
<dbReference type="EMBL" id="QXGD01000020">
    <property type="protein sequence ID" value="KAE9257600.1"/>
    <property type="molecule type" value="Genomic_DNA"/>
</dbReference>
<reference evidence="1 2" key="1">
    <citation type="submission" date="2018-08" db="EMBL/GenBank/DDBJ databases">
        <title>Genomic investigation of the strawberry pathogen Phytophthora fragariae indicates pathogenicity is determined by transcriptional variation in three key races.</title>
        <authorList>
            <person name="Adams T.M."/>
            <person name="Armitage A.D."/>
            <person name="Sobczyk M.K."/>
            <person name="Bates H.J."/>
            <person name="Dunwell J.M."/>
            <person name="Nellist C.F."/>
            <person name="Harrison R.J."/>
        </authorList>
    </citation>
    <scope>NUCLEOTIDE SEQUENCE [LARGE SCALE GENOMIC DNA]</scope>
    <source>
        <strain evidence="1 2">BC-1</strain>
    </source>
</reference>
<name>A0A6A4AM64_9STRA</name>